<accession>A0A397W7D1</accession>
<dbReference type="AlphaFoldDB" id="A0A397W7D1"/>
<keyword evidence="2" id="KW-1185">Reference proteome</keyword>
<sequence>MKCKESKNYIILYRNTTLVLYKGDLSRKKQTKKKAPHIYSCKKFLCAVQNISDTLFTVYIAANDPLMMLTPNRKNFKKIQWARGECKKYQNKGICRSYAAYNNISQNPAPVSKPATSLLNSTKITNWEHHLSNKDQLENEITKFILGIRQVNTNKKYALSSLITIGRQQNIRKASCKDEEGNLPKDTASVSIVKNYYITAMHVNIN</sequence>
<dbReference type="EMBL" id="QKWP01000043">
    <property type="protein sequence ID" value="RIB29239.1"/>
    <property type="molecule type" value="Genomic_DNA"/>
</dbReference>
<evidence type="ECO:0000313" key="1">
    <source>
        <dbReference type="EMBL" id="RIB29239.1"/>
    </source>
</evidence>
<evidence type="ECO:0000313" key="2">
    <source>
        <dbReference type="Proteomes" id="UP000266673"/>
    </source>
</evidence>
<gene>
    <name evidence="1" type="ORF">C2G38_2155958</name>
</gene>
<name>A0A397W7D1_9GLOM</name>
<organism evidence="1 2">
    <name type="scientific">Gigaspora rosea</name>
    <dbReference type="NCBI Taxonomy" id="44941"/>
    <lineage>
        <taxon>Eukaryota</taxon>
        <taxon>Fungi</taxon>
        <taxon>Fungi incertae sedis</taxon>
        <taxon>Mucoromycota</taxon>
        <taxon>Glomeromycotina</taxon>
        <taxon>Glomeromycetes</taxon>
        <taxon>Diversisporales</taxon>
        <taxon>Gigasporaceae</taxon>
        <taxon>Gigaspora</taxon>
    </lineage>
</organism>
<comment type="caution">
    <text evidence="1">The sequence shown here is derived from an EMBL/GenBank/DDBJ whole genome shotgun (WGS) entry which is preliminary data.</text>
</comment>
<proteinExistence type="predicted"/>
<reference evidence="1 2" key="1">
    <citation type="submission" date="2018-06" db="EMBL/GenBank/DDBJ databases">
        <title>Comparative genomics reveals the genomic features of Rhizophagus irregularis, R. cerebriforme, R. diaphanum and Gigaspora rosea, and their symbiotic lifestyle signature.</title>
        <authorList>
            <person name="Morin E."/>
            <person name="San Clemente H."/>
            <person name="Chen E.C.H."/>
            <person name="De La Providencia I."/>
            <person name="Hainaut M."/>
            <person name="Kuo A."/>
            <person name="Kohler A."/>
            <person name="Murat C."/>
            <person name="Tang N."/>
            <person name="Roy S."/>
            <person name="Loubradou J."/>
            <person name="Henrissat B."/>
            <person name="Grigoriev I.V."/>
            <person name="Corradi N."/>
            <person name="Roux C."/>
            <person name="Martin F.M."/>
        </authorList>
    </citation>
    <scope>NUCLEOTIDE SEQUENCE [LARGE SCALE GENOMIC DNA]</scope>
    <source>
        <strain evidence="1 2">DAOM 194757</strain>
    </source>
</reference>
<dbReference type="Proteomes" id="UP000266673">
    <property type="component" value="Unassembled WGS sequence"/>
</dbReference>
<protein>
    <submittedName>
        <fullName evidence="1">Uncharacterized protein</fullName>
    </submittedName>
</protein>